<dbReference type="Proteomes" id="UP000642809">
    <property type="component" value="Unassembled WGS sequence"/>
</dbReference>
<proteinExistence type="predicted"/>
<reference evidence="1" key="1">
    <citation type="journal article" date="2014" name="Int. J. Syst. Evol. Microbiol.">
        <title>Complete genome sequence of Corynebacterium casei LMG S-19264T (=DSM 44701T), isolated from a smear-ripened cheese.</title>
        <authorList>
            <consortium name="US DOE Joint Genome Institute (JGI-PGF)"/>
            <person name="Walter F."/>
            <person name="Albersmeier A."/>
            <person name="Kalinowski J."/>
            <person name="Ruckert C."/>
        </authorList>
    </citation>
    <scope>NUCLEOTIDE SEQUENCE</scope>
    <source>
        <strain evidence="1">KCTC 23224</strain>
    </source>
</reference>
<accession>A0A8J3G4V7</accession>
<keyword evidence="2" id="KW-1185">Reference proteome</keyword>
<evidence type="ECO:0008006" key="3">
    <source>
        <dbReference type="Google" id="ProtNLM"/>
    </source>
</evidence>
<evidence type="ECO:0000313" key="2">
    <source>
        <dbReference type="Proteomes" id="UP000642809"/>
    </source>
</evidence>
<organism evidence="1 2">
    <name type="scientific">Mongoliitalea lutea</name>
    <dbReference type="NCBI Taxonomy" id="849756"/>
    <lineage>
        <taxon>Bacteria</taxon>
        <taxon>Pseudomonadati</taxon>
        <taxon>Bacteroidota</taxon>
        <taxon>Cytophagia</taxon>
        <taxon>Cytophagales</taxon>
        <taxon>Cyclobacteriaceae</taxon>
        <taxon>Mongoliitalea</taxon>
    </lineage>
</organism>
<reference evidence="1" key="2">
    <citation type="submission" date="2020-09" db="EMBL/GenBank/DDBJ databases">
        <authorList>
            <person name="Sun Q."/>
            <person name="Kim S."/>
        </authorList>
    </citation>
    <scope>NUCLEOTIDE SEQUENCE</scope>
    <source>
        <strain evidence="1">KCTC 23224</strain>
    </source>
</reference>
<protein>
    <recommendedName>
        <fullName evidence="3">Cell division protein FtsQ</fullName>
    </recommendedName>
</protein>
<sequence>MSTGMKKILVFAFAASLLVASIALVEKKEARKKLAGLEINIQGVSDVYFVGEEEIRDLVLGEFPNLRSGLAMQEVSLYAIEKKVSSHPFVKNAEVFTDVKGNVTIDIQQHVPIARIVKPMEADAYISDEGLVLPTSSKHTTRVLLLSGKFAEQLTQEENLLEAYPAIMNLVNFIQGDDFWRAQIPEIELVKEKDIRLYQQVGHQVIEFGDANDLEEKFHKITLLYEQILPKKGWDAYNKLNVKFKNQIVCE</sequence>
<gene>
    <name evidence="1" type="ORF">GCM10008106_13170</name>
</gene>
<dbReference type="EMBL" id="BMYF01000006">
    <property type="protein sequence ID" value="GHB33462.1"/>
    <property type="molecule type" value="Genomic_DNA"/>
</dbReference>
<comment type="caution">
    <text evidence="1">The sequence shown here is derived from an EMBL/GenBank/DDBJ whole genome shotgun (WGS) entry which is preliminary data.</text>
</comment>
<evidence type="ECO:0000313" key="1">
    <source>
        <dbReference type="EMBL" id="GHB33462.1"/>
    </source>
</evidence>
<name>A0A8J3G4V7_9BACT</name>
<dbReference type="AlphaFoldDB" id="A0A8J3G4V7"/>